<reference evidence="2 3" key="1">
    <citation type="submission" date="2017-08" db="EMBL/GenBank/DDBJ databases">
        <title>Draft genome sequence of filamentous cyanobacterium Calothrix elsteri CCALA 953.</title>
        <authorList>
            <person name="Gagunashvili A.N."/>
            <person name="Elster J."/>
            <person name="Andresson O.S."/>
        </authorList>
    </citation>
    <scope>NUCLEOTIDE SEQUENCE [LARGE SCALE GENOMIC DNA]</scope>
    <source>
        <strain evidence="2 3">CCALA 953</strain>
    </source>
</reference>
<comment type="caution">
    <text evidence="2">The sequence shown here is derived from an EMBL/GenBank/DDBJ whole genome shotgun (WGS) entry which is preliminary data.</text>
</comment>
<dbReference type="GO" id="GO:0016747">
    <property type="term" value="F:acyltransferase activity, transferring groups other than amino-acyl groups"/>
    <property type="evidence" value="ECO:0007669"/>
    <property type="project" value="InterPro"/>
</dbReference>
<dbReference type="Gene3D" id="3.40.630.30">
    <property type="match status" value="1"/>
</dbReference>
<gene>
    <name evidence="2" type="ORF">CK510_03095</name>
</gene>
<dbReference type="PANTHER" id="PTHR43233">
    <property type="entry name" value="FAMILY N-ACETYLTRANSFERASE, PUTATIVE (AFU_ORTHOLOGUE AFUA_6G03350)-RELATED"/>
    <property type="match status" value="1"/>
</dbReference>
<dbReference type="EMBL" id="NTFS01000019">
    <property type="protein sequence ID" value="PAX60168.1"/>
    <property type="molecule type" value="Genomic_DNA"/>
</dbReference>
<feature type="domain" description="N-acetyltransferase" evidence="1">
    <location>
        <begin position="8"/>
        <end position="137"/>
    </location>
</feature>
<dbReference type="PROSITE" id="PS51186">
    <property type="entry name" value="GNAT"/>
    <property type="match status" value="1"/>
</dbReference>
<organism evidence="2 3">
    <name type="scientific">Brunnivagina elsteri CCALA 953</name>
    <dbReference type="NCBI Taxonomy" id="987040"/>
    <lineage>
        <taxon>Bacteria</taxon>
        <taxon>Bacillati</taxon>
        <taxon>Cyanobacteriota</taxon>
        <taxon>Cyanophyceae</taxon>
        <taxon>Nostocales</taxon>
        <taxon>Calotrichaceae</taxon>
        <taxon>Brunnivagina</taxon>
    </lineage>
</organism>
<dbReference type="CDD" id="cd04301">
    <property type="entry name" value="NAT_SF"/>
    <property type="match status" value="1"/>
</dbReference>
<dbReference type="Pfam" id="PF13673">
    <property type="entry name" value="Acetyltransf_10"/>
    <property type="match status" value="1"/>
</dbReference>
<dbReference type="OrthoDB" id="9796171at2"/>
<dbReference type="PANTHER" id="PTHR43233:SF1">
    <property type="entry name" value="FAMILY N-ACETYLTRANSFERASE, PUTATIVE (AFU_ORTHOLOGUE AFUA_6G03350)-RELATED"/>
    <property type="match status" value="1"/>
</dbReference>
<evidence type="ECO:0000313" key="3">
    <source>
        <dbReference type="Proteomes" id="UP000218238"/>
    </source>
</evidence>
<dbReference type="Proteomes" id="UP000218238">
    <property type="component" value="Unassembled WGS sequence"/>
</dbReference>
<dbReference type="AlphaFoldDB" id="A0A2A2TPU3"/>
<keyword evidence="2" id="KW-0808">Transferase</keyword>
<evidence type="ECO:0000313" key="2">
    <source>
        <dbReference type="EMBL" id="PAX60168.1"/>
    </source>
</evidence>
<keyword evidence="3" id="KW-1185">Reference proteome</keyword>
<evidence type="ECO:0000259" key="1">
    <source>
        <dbReference type="PROSITE" id="PS51186"/>
    </source>
</evidence>
<proteinExistence type="predicted"/>
<sequence length="137" mass="15560">MSMTITFSETRDIEAAQVVVLYKVNRWSSVRKPQLLYQALINSHYLVSAWDGKRLVGIGNAISDGHLVVYYPHLLVDPDYQGLGIGTELVNMLTKKYEGFHMQVLVADNEAISFYEKCGFVKAGNTQAMWIYEVNEH</sequence>
<dbReference type="InterPro" id="IPR053144">
    <property type="entry name" value="Acetyltransferase_Butenolide"/>
</dbReference>
<name>A0A2A2TPU3_9CYAN</name>
<dbReference type="SUPFAM" id="SSF55729">
    <property type="entry name" value="Acyl-CoA N-acyltransferases (Nat)"/>
    <property type="match status" value="1"/>
</dbReference>
<protein>
    <submittedName>
        <fullName evidence="2">GNAT family N-acetyltransferase</fullName>
    </submittedName>
</protein>
<dbReference type="InterPro" id="IPR000182">
    <property type="entry name" value="GNAT_dom"/>
</dbReference>
<accession>A0A2A2TPU3</accession>
<dbReference type="InterPro" id="IPR016181">
    <property type="entry name" value="Acyl_CoA_acyltransferase"/>
</dbReference>